<keyword evidence="2" id="KW-0004">4Fe-4S</keyword>
<keyword evidence="5" id="KW-0408">Iron</keyword>
<evidence type="ECO:0000259" key="7">
    <source>
        <dbReference type="Pfam" id="PF02754"/>
    </source>
</evidence>
<dbReference type="GO" id="GO:0046872">
    <property type="term" value="F:metal ion binding"/>
    <property type="evidence" value="ECO:0007669"/>
    <property type="project" value="UniProtKB-KW"/>
</dbReference>
<dbReference type="Pfam" id="PF13183">
    <property type="entry name" value="Fer4_8"/>
    <property type="match status" value="1"/>
</dbReference>
<keyword evidence="3" id="KW-0479">Metal-binding</keyword>
<feature type="domain" description="Cysteine-rich" evidence="7">
    <location>
        <begin position="397"/>
        <end position="497"/>
    </location>
</feature>
<dbReference type="InterPro" id="IPR017900">
    <property type="entry name" value="4Fe4S_Fe_S_CS"/>
</dbReference>
<dbReference type="eggNOG" id="COG0247">
    <property type="taxonomic scope" value="Bacteria"/>
</dbReference>
<reference evidence="9 10" key="1">
    <citation type="journal article" date="2012" name="J. Bacteriol.">
        <title>Complete genome sequences of Desulfosporosinus orientis DSM765T, Desulfosporosinus youngiae DSM17734T, Desulfosporosinus meridiei DSM13257T, and Desulfosporosinus acidiphilus DSM22704T.</title>
        <authorList>
            <person name="Pester M."/>
            <person name="Brambilla E."/>
            <person name="Alazard D."/>
            <person name="Rattei T."/>
            <person name="Weinmaier T."/>
            <person name="Han J."/>
            <person name="Lucas S."/>
            <person name="Lapidus A."/>
            <person name="Cheng J.F."/>
            <person name="Goodwin L."/>
            <person name="Pitluck S."/>
            <person name="Peters L."/>
            <person name="Ovchinnikova G."/>
            <person name="Teshima H."/>
            <person name="Detter J.C."/>
            <person name="Han C.S."/>
            <person name="Tapia R."/>
            <person name="Land M.L."/>
            <person name="Hauser L."/>
            <person name="Kyrpides N.C."/>
            <person name="Ivanova N.N."/>
            <person name="Pagani I."/>
            <person name="Huntmann M."/>
            <person name="Wei C.L."/>
            <person name="Davenport K.W."/>
            <person name="Daligault H."/>
            <person name="Chain P.S."/>
            <person name="Chen A."/>
            <person name="Mavromatis K."/>
            <person name="Markowitz V."/>
            <person name="Szeto E."/>
            <person name="Mikhailova N."/>
            <person name="Pati A."/>
            <person name="Wagner M."/>
            <person name="Woyke T."/>
            <person name="Ollivier B."/>
            <person name="Klenk H.P."/>
            <person name="Spring S."/>
            <person name="Loy A."/>
        </authorList>
    </citation>
    <scope>NUCLEOTIDE SEQUENCE [LARGE SCALE GENOMIC DNA]</scope>
    <source>
        <strain evidence="10">DSM 22704 / JCM 16185 / SJ4</strain>
    </source>
</reference>
<dbReference type="GO" id="GO:0016491">
    <property type="term" value="F:oxidoreductase activity"/>
    <property type="evidence" value="ECO:0007669"/>
    <property type="project" value="UniProtKB-ARBA"/>
</dbReference>
<organism evidence="9 10">
    <name type="scientific">Desulfosporosinus acidiphilus (strain DSM 22704 / JCM 16185 / SJ4)</name>
    <dbReference type="NCBI Taxonomy" id="646529"/>
    <lineage>
        <taxon>Bacteria</taxon>
        <taxon>Bacillati</taxon>
        <taxon>Bacillota</taxon>
        <taxon>Clostridia</taxon>
        <taxon>Eubacteriales</taxon>
        <taxon>Desulfitobacteriaceae</taxon>
        <taxon>Desulfosporosinus</taxon>
    </lineage>
</organism>
<dbReference type="EMBL" id="CP003639">
    <property type="protein sequence ID" value="AFM39351.1"/>
    <property type="molecule type" value="Genomic_DNA"/>
</dbReference>
<dbReference type="PANTHER" id="PTHR43551">
    <property type="entry name" value="FUMARATE REDUCTASE IRON-SULFUR SUBUNIT"/>
    <property type="match status" value="1"/>
</dbReference>
<dbReference type="SUPFAM" id="SSF46548">
    <property type="entry name" value="alpha-helical ferredoxin"/>
    <property type="match status" value="1"/>
</dbReference>
<evidence type="ECO:0000256" key="6">
    <source>
        <dbReference type="ARBA" id="ARBA00023014"/>
    </source>
</evidence>
<dbReference type="PROSITE" id="PS00198">
    <property type="entry name" value="4FE4S_FER_1"/>
    <property type="match status" value="1"/>
</dbReference>
<accession>I4D0M7</accession>
<name>I4D0M7_DESAJ</name>
<dbReference type="Proteomes" id="UP000002892">
    <property type="component" value="Chromosome"/>
</dbReference>
<dbReference type="InterPro" id="IPR004017">
    <property type="entry name" value="Cys_rich_dom"/>
</dbReference>
<dbReference type="HOGENOM" id="CLU_023081_6_0_9"/>
<sequence>MIDHKELRPKDLGKPDEQLVRVKNRELMPLLPPYDKAGMEPPLTDPKPAWREKFCTSLDGYVGIDTLTRPKTKEEEDKFVQMFLSGLEKSFSDANNGALQPFLLSFEYCAKCDTCSSACHIYEASGKNELYRPIFRSEVLRKIVKKYFTKSGKLLGSFVGADIEVNWETIARLGELAYRCNLCRRCAQTCPLGLDNAILTKEIRKIFSQEMGIAPLPLHTKGTVLQLNTGSSTGITKPAFLDTIEFLEEDIEEKYGLKIKFPIDKKGADILLIHNAGEFMAWPENPIAFAILFEEAGLDWTLSSEIAGYDNVNYGIWYDDFQAKKIALMQMNVAKGLGVKRIVMGECGHAHKASMIVGDRMTYGDNKIPVESCLPLLWEMVKDKRLKLIPQRNNFPVTLHDPCNYVRGMGIVEPQRNVLREISPLFREMTPHGVDNYCCGGGSGFAITNSVNFSEWRNKVSSRKKFNQILGAFQDTIENPSIPKYVCAPCSNCKGAIRDILEFYEATEKFNVQYGGLVELMVNALVSMKKPFMEFLE</sequence>
<dbReference type="InterPro" id="IPR017896">
    <property type="entry name" value="4Fe4S_Fe-S-bd"/>
</dbReference>
<evidence type="ECO:0000256" key="5">
    <source>
        <dbReference type="ARBA" id="ARBA00023004"/>
    </source>
</evidence>
<dbReference type="GO" id="GO:0051539">
    <property type="term" value="F:4 iron, 4 sulfur cluster binding"/>
    <property type="evidence" value="ECO:0007669"/>
    <property type="project" value="UniProtKB-KW"/>
</dbReference>
<evidence type="ECO:0000256" key="1">
    <source>
        <dbReference type="ARBA" id="ARBA00022448"/>
    </source>
</evidence>
<dbReference type="KEGG" id="dai:Desaci_0279"/>
<gene>
    <name evidence="9" type="ordered locus">Desaci_0279</name>
</gene>
<dbReference type="RefSeq" id="WP_014825365.1">
    <property type="nucleotide sequence ID" value="NC_018068.1"/>
</dbReference>
<evidence type="ECO:0000256" key="2">
    <source>
        <dbReference type="ARBA" id="ARBA00022485"/>
    </source>
</evidence>
<dbReference type="AlphaFoldDB" id="I4D0M7"/>
<evidence type="ECO:0000313" key="9">
    <source>
        <dbReference type="EMBL" id="AFM39351.1"/>
    </source>
</evidence>
<feature type="domain" description="4Fe-4S ferredoxin-type" evidence="8">
    <location>
        <begin position="106"/>
        <end position="194"/>
    </location>
</feature>
<keyword evidence="4" id="KW-0249">Electron transport</keyword>
<keyword evidence="10" id="KW-1185">Reference proteome</keyword>
<dbReference type="OrthoDB" id="9786127at2"/>
<evidence type="ECO:0000256" key="3">
    <source>
        <dbReference type="ARBA" id="ARBA00022723"/>
    </source>
</evidence>
<evidence type="ECO:0000259" key="8">
    <source>
        <dbReference type="Pfam" id="PF13183"/>
    </source>
</evidence>
<dbReference type="Pfam" id="PF02754">
    <property type="entry name" value="CCG"/>
    <property type="match status" value="1"/>
</dbReference>
<dbReference type="PANTHER" id="PTHR43551:SF1">
    <property type="entry name" value="HETERODISULFIDE REDUCTASE"/>
    <property type="match status" value="1"/>
</dbReference>
<protein>
    <submittedName>
        <fullName evidence="9">Fe-S oxidoreductase</fullName>
    </submittedName>
</protein>
<evidence type="ECO:0000256" key="4">
    <source>
        <dbReference type="ARBA" id="ARBA00022982"/>
    </source>
</evidence>
<proteinExistence type="predicted"/>
<dbReference type="InterPro" id="IPR009051">
    <property type="entry name" value="Helical_ferredxn"/>
</dbReference>
<dbReference type="STRING" id="646529.Desaci_0279"/>
<keyword evidence="1" id="KW-0813">Transport</keyword>
<keyword evidence="6" id="KW-0411">Iron-sulfur</keyword>
<dbReference type="Gene3D" id="1.10.1060.10">
    <property type="entry name" value="Alpha-helical ferredoxin"/>
    <property type="match status" value="1"/>
</dbReference>
<evidence type="ECO:0000313" key="10">
    <source>
        <dbReference type="Proteomes" id="UP000002892"/>
    </source>
</evidence>